<accession>W5Z3T2</accession>
<proteinExistence type="predicted"/>
<dbReference type="HOGENOM" id="CLU_3357013_0_0_6"/>
<dbReference type="AlphaFoldDB" id="W5Z3T2"/>
<evidence type="ECO:0000313" key="2">
    <source>
        <dbReference type="Proteomes" id="UP000035081"/>
    </source>
</evidence>
<gene>
    <name evidence="1" type="ORF">AU15_09825</name>
</gene>
<dbReference type="EMBL" id="CP007152">
    <property type="protein sequence ID" value="AHI33138.1"/>
    <property type="molecule type" value="Genomic_DNA"/>
</dbReference>
<dbReference type="Proteomes" id="UP000035081">
    <property type="component" value="Chromosome"/>
</dbReference>
<organism evidence="1 2">
    <name type="scientific">Marinobacter salarius</name>
    <dbReference type="NCBI Taxonomy" id="1420917"/>
    <lineage>
        <taxon>Bacteria</taxon>
        <taxon>Pseudomonadati</taxon>
        <taxon>Pseudomonadota</taxon>
        <taxon>Gammaproteobacteria</taxon>
        <taxon>Pseudomonadales</taxon>
        <taxon>Marinobacteraceae</taxon>
        <taxon>Marinobacter</taxon>
    </lineage>
</organism>
<name>W5Z3T2_9GAMM</name>
<reference evidence="1 2" key="1">
    <citation type="journal article" date="2014" name="Genome Announc.">
        <title>Draft Genome Sequences of Marinobacter similis A3d10T and Marinobacter salarius R9SW1T.</title>
        <authorList>
            <person name="Ivanova E.P."/>
            <person name="Ng H.J."/>
            <person name="Webb H.K."/>
            <person name="Feng G."/>
            <person name="Oshima K."/>
            <person name="Hattori M."/>
            <person name="Ohkuma M."/>
            <person name="Sergeev A.F."/>
            <person name="Mikhailov V.V."/>
            <person name="Crawford R.J."/>
            <person name="Sawabe T."/>
        </authorList>
    </citation>
    <scope>NUCLEOTIDE SEQUENCE [LARGE SCALE GENOMIC DNA]</scope>
    <source>
        <strain evidence="2">A3d10 and R9SW1</strain>
    </source>
</reference>
<sequence length="36" mass="4459">MDMSFTKNPEWIAERQKLWMNASTRWVGLRNYQKNK</sequence>
<dbReference type="KEGG" id="msr:AU15_09825"/>
<evidence type="ECO:0000313" key="1">
    <source>
        <dbReference type="EMBL" id="AHI33138.1"/>
    </source>
</evidence>
<protein>
    <submittedName>
        <fullName evidence="1">Uncharacterized protein</fullName>
    </submittedName>
</protein>